<dbReference type="CDD" id="cd17631">
    <property type="entry name" value="FACL_FadD13-like"/>
    <property type="match status" value="1"/>
</dbReference>
<dbReference type="RefSeq" id="WP_037051466.1">
    <property type="nucleotide sequence ID" value="NZ_BAAAUZ010000001.1"/>
</dbReference>
<dbReference type="InterPro" id="IPR045851">
    <property type="entry name" value="AMP-bd_C_sf"/>
</dbReference>
<dbReference type="Pfam" id="PF00501">
    <property type="entry name" value="AMP-binding"/>
    <property type="match status" value="1"/>
</dbReference>
<comment type="caution">
    <text evidence="5">The sequence shown here is derived from an EMBL/GenBank/DDBJ whole genome shotgun (WGS) entry which is preliminary data.</text>
</comment>
<dbReference type="SUPFAM" id="SSF56801">
    <property type="entry name" value="Acetyl-CoA synthetase-like"/>
    <property type="match status" value="1"/>
</dbReference>
<keyword evidence="2" id="KW-0436">Ligase</keyword>
<dbReference type="PANTHER" id="PTHR43767">
    <property type="entry name" value="LONG-CHAIN-FATTY-ACID--COA LIGASE"/>
    <property type="match status" value="1"/>
</dbReference>
<evidence type="ECO:0000259" key="3">
    <source>
        <dbReference type="Pfam" id="PF00501"/>
    </source>
</evidence>
<dbReference type="InterPro" id="IPR050237">
    <property type="entry name" value="ATP-dep_AMP-bd_enzyme"/>
</dbReference>
<reference evidence="5" key="1">
    <citation type="journal article" date="2014" name="Int. J. Syst. Evol. Microbiol.">
        <title>Complete genome sequence of Corynebacterium casei LMG S-19264T (=DSM 44701T), isolated from a smear-ripened cheese.</title>
        <authorList>
            <consortium name="US DOE Joint Genome Institute (JGI-PGF)"/>
            <person name="Walter F."/>
            <person name="Albersmeier A."/>
            <person name="Kalinowski J."/>
            <person name="Ruckert C."/>
        </authorList>
    </citation>
    <scope>NUCLEOTIDE SEQUENCE</scope>
    <source>
        <strain evidence="5">VKM Ac-1069</strain>
    </source>
</reference>
<reference evidence="5" key="2">
    <citation type="submission" date="2023-01" db="EMBL/GenBank/DDBJ databases">
        <authorList>
            <person name="Sun Q."/>
            <person name="Evtushenko L."/>
        </authorList>
    </citation>
    <scope>NUCLEOTIDE SEQUENCE</scope>
    <source>
        <strain evidence="5">VKM Ac-1069</strain>
    </source>
</reference>
<dbReference type="Gene3D" id="3.40.50.12780">
    <property type="entry name" value="N-terminal domain of ligase-like"/>
    <property type="match status" value="1"/>
</dbReference>
<evidence type="ECO:0000259" key="4">
    <source>
        <dbReference type="Pfam" id="PF13193"/>
    </source>
</evidence>
<dbReference type="NCBIfam" id="NF004837">
    <property type="entry name" value="PRK06187.1"/>
    <property type="match status" value="1"/>
</dbReference>
<protein>
    <submittedName>
        <fullName evidence="5">Acyl-CoA synthetase</fullName>
    </submittedName>
</protein>
<dbReference type="InterPro" id="IPR020845">
    <property type="entry name" value="AMP-binding_CS"/>
</dbReference>
<dbReference type="PROSITE" id="PS00455">
    <property type="entry name" value="AMP_BINDING"/>
    <property type="match status" value="1"/>
</dbReference>
<dbReference type="Pfam" id="PF13193">
    <property type="entry name" value="AMP-binding_C"/>
    <property type="match status" value="1"/>
</dbReference>
<dbReference type="Gene3D" id="3.30.300.30">
    <property type="match status" value="1"/>
</dbReference>
<dbReference type="NCBIfam" id="NF006182">
    <property type="entry name" value="PRK08316.1"/>
    <property type="match status" value="1"/>
</dbReference>
<evidence type="ECO:0000256" key="1">
    <source>
        <dbReference type="ARBA" id="ARBA00006432"/>
    </source>
</evidence>
<comment type="similarity">
    <text evidence="1">Belongs to the ATP-dependent AMP-binding enzyme family.</text>
</comment>
<dbReference type="AlphaFoldDB" id="A0A9W6L8U4"/>
<dbReference type="InterPro" id="IPR000873">
    <property type="entry name" value="AMP-dep_synth/lig_dom"/>
</dbReference>
<proteinExistence type="inferred from homology"/>
<evidence type="ECO:0000313" key="5">
    <source>
        <dbReference type="EMBL" id="GLL14880.1"/>
    </source>
</evidence>
<keyword evidence="6" id="KW-1185">Reference proteome</keyword>
<dbReference type="GO" id="GO:0016878">
    <property type="term" value="F:acid-thiol ligase activity"/>
    <property type="evidence" value="ECO:0007669"/>
    <property type="project" value="UniProtKB-ARBA"/>
</dbReference>
<gene>
    <name evidence="5" type="ORF">GCM10017577_60290</name>
</gene>
<name>A0A9W6L8U4_9PSEU</name>
<feature type="domain" description="AMP-binding enzyme C-terminal" evidence="4">
    <location>
        <begin position="440"/>
        <end position="515"/>
    </location>
</feature>
<organism evidence="5 6">
    <name type="scientific">Pseudonocardia halophobica</name>
    <dbReference type="NCBI Taxonomy" id="29401"/>
    <lineage>
        <taxon>Bacteria</taxon>
        <taxon>Bacillati</taxon>
        <taxon>Actinomycetota</taxon>
        <taxon>Actinomycetes</taxon>
        <taxon>Pseudonocardiales</taxon>
        <taxon>Pseudonocardiaceae</taxon>
        <taxon>Pseudonocardia</taxon>
    </lineage>
</organism>
<dbReference type="PANTHER" id="PTHR43767:SF1">
    <property type="entry name" value="NONRIBOSOMAL PEPTIDE SYNTHASE PES1 (EUROFUNG)-RELATED"/>
    <property type="match status" value="1"/>
</dbReference>
<dbReference type="Proteomes" id="UP001143463">
    <property type="component" value="Unassembled WGS sequence"/>
</dbReference>
<dbReference type="FunFam" id="3.30.300.30:FF:000008">
    <property type="entry name" value="2,3-dihydroxybenzoate-AMP ligase"/>
    <property type="match status" value="1"/>
</dbReference>
<dbReference type="EMBL" id="BSFQ01000038">
    <property type="protein sequence ID" value="GLL14880.1"/>
    <property type="molecule type" value="Genomic_DNA"/>
</dbReference>
<feature type="domain" description="AMP-dependent synthetase/ligase" evidence="3">
    <location>
        <begin position="34"/>
        <end position="390"/>
    </location>
</feature>
<dbReference type="InterPro" id="IPR042099">
    <property type="entry name" value="ANL_N_sf"/>
</dbReference>
<accession>A0A9W6L8U4</accession>
<evidence type="ECO:0000256" key="2">
    <source>
        <dbReference type="ARBA" id="ARBA00022598"/>
    </source>
</evidence>
<dbReference type="InterPro" id="IPR025110">
    <property type="entry name" value="AMP-bd_C"/>
</dbReference>
<sequence>MTDDDSADDLDRYLPPYTAELARARRQSIGSLLARTAKKYPDKLAVVHRDTRRTFAELDADANRMANALVARGVRRNRRVAILSHNSYAFVVAYFALARIGAISVPVNFNFTAGEVRYALEDSGARAAIVSERLAPTFEEAGVPVELQVVVGARDGWVGFDELLAHADAVEPDVEIGDDDPVQLLYTSGTTSAPKGAIMTSRNLIAQYVSDIVDGEYHRDDVELHALPLYHCAALHDFLTPDVYLGATSVIVDSPDPGTILRTVEAEKITKMFCPPTVWIRLLRSPDFDHYDLGSLRKGYYGAAIMPVAVLKELGERLPAIRLFNYYGQTELAPNATVLFPEEQIAKAGTAGRASLNVETRLHDDEDNPVPVGQVGEIVHRTPHAMRGYWGKPEATAEAFRNGWFHSGDLGVMDADGYLTIVDRKKDIIITGGENVASREVEDAIYEHPAVSEVAVFGVKHPEWIEAVAAAVVLREGATAEPAEIVAHTRERLAGFKAPKYVVVVDELPKNPSGKILKRELRDTYAGLAD</sequence>
<evidence type="ECO:0000313" key="6">
    <source>
        <dbReference type="Proteomes" id="UP001143463"/>
    </source>
</evidence>